<comment type="similarity">
    <text evidence="1">Belongs to the proline racemase family.</text>
</comment>
<dbReference type="GO" id="GO:0047580">
    <property type="term" value="F:4-hydroxyproline epimerase activity"/>
    <property type="evidence" value="ECO:0007669"/>
    <property type="project" value="TreeGrafter"/>
</dbReference>
<dbReference type="Gene3D" id="3.10.310.10">
    <property type="entry name" value="Diaminopimelate Epimerase, Chain A, domain 1"/>
    <property type="match status" value="2"/>
</dbReference>
<comment type="caution">
    <text evidence="2">The sequence shown here is derived from an EMBL/GenBank/DDBJ whole genome shotgun (WGS) entry which is preliminary data.</text>
</comment>
<dbReference type="EMBL" id="VBAK01000165">
    <property type="protein sequence ID" value="TMI87209.1"/>
    <property type="molecule type" value="Genomic_DNA"/>
</dbReference>
<name>A0A537JUI3_9BACT</name>
<proteinExistence type="inferred from homology"/>
<evidence type="ECO:0000313" key="2">
    <source>
        <dbReference type="EMBL" id="TMI87209.1"/>
    </source>
</evidence>
<dbReference type="FunFam" id="3.10.310.10:FF:000003">
    <property type="entry name" value="Proline racemase"/>
    <property type="match status" value="1"/>
</dbReference>
<dbReference type="AlphaFoldDB" id="A0A537JUI3"/>
<gene>
    <name evidence="2" type="ORF">E6H00_16480</name>
</gene>
<dbReference type="InterPro" id="IPR008794">
    <property type="entry name" value="Pro_racemase_fam"/>
</dbReference>
<dbReference type="PIRSF" id="PIRSF029792">
    <property type="entry name" value="Pro_racemase"/>
    <property type="match status" value="1"/>
</dbReference>
<sequence>MRYARVIQTIDCHAAGEPLRIVTGGLPPIPGETMLARRRWMRGHLDQARRLLMWEPRGHQDMYGCVVTPPVTAEAQAGVLFMHNEGYSTMCGHGIIGLVTVLLETGQIPPASPETPVTLDTPAGVVRARARIVEGRVRDVTLANVPSFAYPTRSLDVPGWGEMAATVGYGGAFYVLVDAPAAGLGASPGPLPSLVTAGAAIKSAASAALEVAHPQEPEIRELYGVVLSWPAQRPGASRTSLTVFADRQVDRSPCGTCTSALMAALWSAGRLDLHEPFVNESLAGTRFTGRLVGETTVGPYRAALPEVTGSASITGFHTFVLDPDDPLPEGFLLR</sequence>
<dbReference type="PANTHER" id="PTHR33442">
    <property type="entry name" value="TRANS-3-HYDROXY-L-PROLINE DEHYDRATASE"/>
    <property type="match status" value="1"/>
</dbReference>
<dbReference type="Proteomes" id="UP000318509">
    <property type="component" value="Unassembled WGS sequence"/>
</dbReference>
<accession>A0A537JUI3</accession>
<dbReference type="Pfam" id="PF05544">
    <property type="entry name" value="Pro_racemase"/>
    <property type="match status" value="1"/>
</dbReference>
<dbReference type="SFLD" id="SFLDS00028">
    <property type="entry name" value="Proline_Racemase"/>
    <property type="match status" value="1"/>
</dbReference>
<protein>
    <submittedName>
        <fullName evidence="2">Proline racemase</fullName>
    </submittedName>
</protein>
<evidence type="ECO:0000313" key="3">
    <source>
        <dbReference type="Proteomes" id="UP000318509"/>
    </source>
</evidence>
<dbReference type="SUPFAM" id="SSF54506">
    <property type="entry name" value="Diaminopimelate epimerase-like"/>
    <property type="match status" value="1"/>
</dbReference>
<reference evidence="2 3" key="1">
    <citation type="journal article" date="2019" name="Nat. Microbiol.">
        <title>Mediterranean grassland soil C-N compound turnover is dependent on rainfall and depth, and is mediated by genomically divergent microorganisms.</title>
        <authorList>
            <person name="Diamond S."/>
            <person name="Andeer P.F."/>
            <person name="Li Z."/>
            <person name="Crits-Christoph A."/>
            <person name="Burstein D."/>
            <person name="Anantharaman K."/>
            <person name="Lane K.R."/>
            <person name="Thomas B.C."/>
            <person name="Pan C."/>
            <person name="Northen T.R."/>
            <person name="Banfield J.F."/>
        </authorList>
    </citation>
    <scope>NUCLEOTIDE SEQUENCE [LARGE SCALE GENOMIC DNA]</scope>
    <source>
        <strain evidence="2">NP_3</strain>
    </source>
</reference>
<dbReference type="PANTHER" id="PTHR33442:SF1">
    <property type="entry name" value="TRANS-3-HYDROXY-L-PROLINE DEHYDRATASE"/>
    <property type="match status" value="1"/>
</dbReference>
<evidence type="ECO:0000256" key="1">
    <source>
        <dbReference type="ARBA" id="ARBA00007529"/>
    </source>
</evidence>
<organism evidence="2 3">
    <name type="scientific">Candidatus Segetimicrobium genomatis</name>
    <dbReference type="NCBI Taxonomy" id="2569760"/>
    <lineage>
        <taxon>Bacteria</taxon>
        <taxon>Bacillati</taxon>
        <taxon>Candidatus Sysuimicrobiota</taxon>
        <taxon>Candidatus Sysuimicrobiia</taxon>
        <taxon>Candidatus Sysuimicrobiales</taxon>
        <taxon>Candidatus Segetimicrobiaceae</taxon>
        <taxon>Candidatus Segetimicrobium</taxon>
    </lineage>
</organism>